<feature type="transmembrane region" description="Helical" evidence="6">
    <location>
        <begin position="147"/>
        <end position="165"/>
    </location>
</feature>
<dbReference type="STRING" id="98403.A0A151GLD5"/>
<protein>
    <submittedName>
        <fullName evidence="7">YhhN-like protein</fullName>
    </submittedName>
</protein>
<keyword evidence="3 6" id="KW-0812">Transmembrane</keyword>
<dbReference type="GeneID" id="63717573"/>
<dbReference type="EMBL" id="LAYC01000002">
    <property type="protein sequence ID" value="KYK57917.1"/>
    <property type="molecule type" value="Genomic_DNA"/>
</dbReference>
<dbReference type="InterPro" id="IPR012506">
    <property type="entry name" value="TMEM86B-like"/>
</dbReference>
<dbReference type="GO" id="GO:0016787">
    <property type="term" value="F:hydrolase activity"/>
    <property type="evidence" value="ECO:0007669"/>
    <property type="project" value="TreeGrafter"/>
</dbReference>
<dbReference type="Pfam" id="PF07947">
    <property type="entry name" value="YhhN"/>
    <property type="match status" value="1"/>
</dbReference>
<evidence type="ECO:0000256" key="5">
    <source>
        <dbReference type="ARBA" id="ARBA00023136"/>
    </source>
</evidence>
<sequence>MIRANCSCLACGIGTTSTLHSALRIAIATNLLSDAPCAAGLANSLPRPRDIARRHGQKPAADWAEKQWSKVGRQTLVDLRCVQGQLRHAMEPGRVGTPQGAILVASIGSAVAYGLLVRAAPSRRRMASKTASTALLSLYAALRGEDWLLVPALALGSVGDAFLAWPGEENFLRGLASFLVAHLFYIALFARLGGGLEQIWAESWRQGLATSMLALAPIMSFILMPRVSARLRLPIMAYSATILAMVFCVLTVDNRQVVAGAVLFALSDTILSTDEFVLPKESCHHGWMQYSVWMLYYSGQFLIAAGL</sequence>
<proteinExistence type="inferred from homology"/>
<feature type="transmembrane region" description="Helical" evidence="6">
    <location>
        <begin position="100"/>
        <end position="120"/>
    </location>
</feature>
<feature type="transmembrane region" description="Helical" evidence="6">
    <location>
        <begin position="171"/>
        <end position="192"/>
    </location>
</feature>
<evidence type="ECO:0000256" key="2">
    <source>
        <dbReference type="ARBA" id="ARBA00007375"/>
    </source>
</evidence>
<comment type="subcellular location">
    <subcellularLocation>
        <location evidence="1">Membrane</location>
        <topology evidence="1">Multi-pass membrane protein</topology>
    </subcellularLocation>
</comment>
<accession>A0A151GLD5</accession>
<name>A0A151GLD5_DRECN</name>
<organism evidence="7 8">
    <name type="scientific">Drechmeria coniospora</name>
    <name type="common">Nematophagous fungus</name>
    <name type="synonym">Meria coniospora</name>
    <dbReference type="NCBI Taxonomy" id="98403"/>
    <lineage>
        <taxon>Eukaryota</taxon>
        <taxon>Fungi</taxon>
        <taxon>Dikarya</taxon>
        <taxon>Ascomycota</taxon>
        <taxon>Pezizomycotina</taxon>
        <taxon>Sordariomycetes</taxon>
        <taxon>Hypocreomycetidae</taxon>
        <taxon>Hypocreales</taxon>
        <taxon>Ophiocordycipitaceae</taxon>
        <taxon>Drechmeria</taxon>
    </lineage>
</organism>
<dbReference type="AlphaFoldDB" id="A0A151GLD5"/>
<evidence type="ECO:0000313" key="8">
    <source>
        <dbReference type="Proteomes" id="UP000076580"/>
    </source>
</evidence>
<evidence type="ECO:0000256" key="4">
    <source>
        <dbReference type="ARBA" id="ARBA00022989"/>
    </source>
</evidence>
<comment type="similarity">
    <text evidence="2">Belongs to the TMEM86 family.</text>
</comment>
<keyword evidence="4 6" id="KW-1133">Transmembrane helix</keyword>
<evidence type="ECO:0000256" key="6">
    <source>
        <dbReference type="SAM" id="Phobius"/>
    </source>
</evidence>
<dbReference type="GO" id="GO:0016020">
    <property type="term" value="C:membrane"/>
    <property type="evidence" value="ECO:0007669"/>
    <property type="project" value="UniProtKB-SubCell"/>
</dbReference>
<dbReference type="InParanoid" id="A0A151GLD5"/>
<dbReference type="Proteomes" id="UP000076580">
    <property type="component" value="Chromosome 02"/>
</dbReference>
<evidence type="ECO:0000313" key="7">
    <source>
        <dbReference type="EMBL" id="KYK57917.1"/>
    </source>
</evidence>
<dbReference type="PANTHER" id="PTHR31885">
    <property type="entry name" value="GH04784P"/>
    <property type="match status" value="1"/>
</dbReference>
<evidence type="ECO:0000256" key="3">
    <source>
        <dbReference type="ARBA" id="ARBA00022692"/>
    </source>
</evidence>
<dbReference type="PANTHER" id="PTHR31885:SF6">
    <property type="entry name" value="GH04784P"/>
    <property type="match status" value="1"/>
</dbReference>
<keyword evidence="5 6" id="KW-0472">Membrane</keyword>
<gene>
    <name evidence="7" type="ORF">DCS_04930</name>
</gene>
<feature type="transmembrane region" description="Helical" evidence="6">
    <location>
        <begin position="204"/>
        <end position="223"/>
    </location>
</feature>
<feature type="transmembrane region" description="Helical" evidence="6">
    <location>
        <begin position="235"/>
        <end position="252"/>
    </location>
</feature>
<comment type="caution">
    <text evidence="7">The sequence shown here is derived from an EMBL/GenBank/DDBJ whole genome shotgun (WGS) entry which is preliminary data.</text>
</comment>
<evidence type="ECO:0000256" key="1">
    <source>
        <dbReference type="ARBA" id="ARBA00004141"/>
    </source>
</evidence>
<keyword evidence="8" id="KW-1185">Reference proteome</keyword>
<dbReference type="RefSeq" id="XP_040657269.1">
    <property type="nucleotide sequence ID" value="XM_040802236.1"/>
</dbReference>
<reference evidence="7 8" key="1">
    <citation type="journal article" date="2016" name="Sci. Rep.">
        <title>Insights into Adaptations to a Near-Obligate Nematode Endoparasitic Lifestyle from the Finished Genome of Drechmeria coniospora.</title>
        <authorList>
            <person name="Zhang L."/>
            <person name="Zhou Z."/>
            <person name="Guo Q."/>
            <person name="Fokkens L."/>
            <person name="Miskei M."/>
            <person name="Pocsi I."/>
            <person name="Zhang W."/>
            <person name="Chen M."/>
            <person name="Wang L."/>
            <person name="Sun Y."/>
            <person name="Donzelli B.G."/>
            <person name="Gibson D.M."/>
            <person name="Nelson D.R."/>
            <person name="Luo J.G."/>
            <person name="Rep M."/>
            <person name="Liu H."/>
            <person name="Yang S."/>
            <person name="Wang J."/>
            <person name="Krasnoff S.B."/>
            <person name="Xu Y."/>
            <person name="Molnar I."/>
            <person name="Lin M."/>
        </authorList>
    </citation>
    <scope>NUCLEOTIDE SEQUENCE [LARGE SCALE GENOMIC DNA]</scope>
    <source>
        <strain evidence="7 8">ARSEF 6962</strain>
    </source>
</reference>